<evidence type="ECO:0000313" key="3">
    <source>
        <dbReference type="Proteomes" id="UP000007590"/>
    </source>
</evidence>
<dbReference type="eggNOG" id="COG1633">
    <property type="taxonomic scope" value="Bacteria"/>
</dbReference>
<dbReference type="InterPro" id="IPR011971">
    <property type="entry name" value="CHP02284"/>
</dbReference>
<sequence length="155" mass="17917">MDNTNKTVIVSALNDLVKINRDRFVGYQKAMELTKNMELRTIFERLSLDSSQNINELSDQILRIHGKPFESTSIAGKFYRTWMDIKSVFSGGSDHSILKDCDYGESVALEAYERVNESNDFIMDVSADILIRYQQQRIMEGHDTIKQLLHKNVHQ</sequence>
<name>H8KQK5_SOLCM</name>
<gene>
    <name evidence="2" type="ordered locus">Solca_1677</name>
</gene>
<dbReference type="Proteomes" id="UP000007590">
    <property type="component" value="Chromosome"/>
</dbReference>
<feature type="domain" description="DUF2383" evidence="1">
    <location>
        <begin position="9"/>
        <end position="115"/>
    </location>
</feature>
<dbReference type="SUPFAM" id="SSF47240">
    <property type="entry name" value="Ferritin-like"/>
    <property type="match status" value="1"/>
</dbReference>
<dbReference type="HOGENOM" id="CLU_114531_0_0_10"/>
<reference evidence="2" key="1">
    <citation type="submission" date="2012-02" db="EMBL/GenBank/DDBJ databases">
        <title>The complete genome of Solitalea canadensis DSM 3403.</title>
        <authorList>
            <consortium name="US DOE Joint Genome Institute (JGI-PGF)"/>
            <person name="Lucas S."/>
            <person name="Copeland A."/>
            <person name="Lapidus A."/>
            <person name="Glavina del Rio T."/>
            <person name="Dalin E."/>
            <person name="Tice H."/>
            <person name="Bruce D."/>
            <person name="Goodwin L."/>
            <person name="Pitluck S."/>
            <person name="Peters L."/>
            <person name="Ovchinnikova G."/>
            <person name="Lu M."/>
            <person name="Kyrpides N."/>
            <person name="Mavromatis K."/>
            <person name="Ivanova N."/>
            <person name="Brettin T."/>
            <person name="Detter J.C."/>
            <person name="Han C."/>
            <person name="Larimer F."/>
            <person name="Land M."/>
            <person name="Hauser L."/>
            <person name="Markowitz V."/>
            <person name="Cheng J.-F."/>
            <person name="Hugenholtz P."/>
            <person name="Woyke T."/>
            <person name="Wu D."/>
            <person name="Spring S."/>
            <person name="Schroeder M."/>
            <person name="Kopitz M."/>
            <person name="Brambilla E."/>
            <person name="Klenk H.-P."/>
            <person name="Eisen J.A."/>
        </authorList>
    </citation>
    <scope>NUCLEOTIDE SEQUENCE</scope>
    <source>
        <strain evidence="2">DSM 3403</strain>
    </source>
</reference>
<dbReference type="OrthoDB" id="282393at2"/>
<evidence type="ECO:0000259" key="1">
    <source>
        <dbReference type="Pfam" id="PF09537"/>
    </source>
</evidence>
<accession>H8KQK5</accession>
<dbReference type="InterPro" id="IPR009078">
    <property type="entry name" value="Ferritin-like_SF"/>
</dbReference>
<keyword evidence="3" id="KW-1185">Reference proteome</keyword>
<dbReference type="InterPro" id="IPR016920">
    <property type="entry name" value="UCP029477"/>
</dbReference>
<protein>
    <recommendedName>
        <fullName evidence="1">DUF2383 domain-containing protein</fullName>
    </recommendedName>
</protein>
<dbReference type="Pfam" id="PF09537">
    <property type="entry name" value="DUF2383"/>
    <property type="match status" value="1"/>
</dbReference>
<dbReference type="EMBL" id="CP003349">
    <property type="protein sequence ID" value="AFD06743.1"/>
    <property type="molecule type" value="Genomic_DNA"/>
</dbReference>
<evidence type="ECO:0000313" key="2">
    <source>
        <dbReference type="EMBL" id="AFD06743.1"/>
    </source>
</evidence>
<dbReference type="RefSeq" id="WP_014679970.1">
    <property type="nucleotide sequence ID" value="NC_017770.1"/>
</dbReference>
<dbReference type="InterPro" id="IPR019052">
    <property type="entry name" value="DUF2383"/>
</dbReference>
<dbReference type="InterPro" id="IPR012347">
    <property type="entry name" value="Ferritin-like"/>
</dbReference>
<dbReference type="NCBIfam" id="TIGR02284">
    <property type="entry name" value="PA2169 family four-helix-bundle protein"/>
    <property type="match status" value="1"/>
</dbReference>
<dbReference type="Gene3D" id="1.20.1260.10">
    <property type="match status" value="1"/>
</dbReference>
<organism evidence="2 3">
    <name type="scientific">Solitalea canadensis (strain ATCC 29591 / DSM 3403 / JCM 21819 / LMG 8368 / NBRC 15130 / NCIMB 12057 / USAM 9D)</name>
    <name type="common">Flexibacter canadensis</name>
    <dbReference type="NCBI Taxonomy" id="929556"/>
    <lineage>
        <taxon>Bacteria</taxon>
        <taxon>Pseudomonadati</taxon>
        <taxon>Bacteroidota</taxon>
        <taxon>Sphingobacteriia</taxon>
        <taxon>Sphingobacteriales</taxon>
        <taxon>Sphingobacteriaceae</taxon>
        <taxon>Solitalea</taxon>
    </lineage>
</organism>
<dbReference type="PIRSF" id="PIRSF029477">
    <property type="entry name" value="UCP029477"/>
    <property type="match status" value="1"/>
</dbReference>
<dbReference type="KEGG" id="scn:Solca_1677"/>
<dbReference type="STRING" id="929556.Solca_1677"/>
<proteinExistence type="predicted"/>
<dbReference type="AlphaFoldDB" id="H8KQK5"/>